<dbReference type="PATRIC" id="fig|742817.3.peg.318"/>
<evidence type="ECO:0000313" key="1">
    <source>
        <dbReference type="EMBL" id="EHP50974.1"/>
    </source>
</evidence>
<name>H1DDG5_9BACT</name>
<proteinExistence type="predicted"/>
<evidence type="ECO:0000313" key="2">
    <source>
        <dbReference type="Proteomes" id="UP000004892"/>
    </source>
</evidence>
<keyword evidence="2" id="KW-1185">Reference proteome</keyword>
<dbReference type="EMBL" id="ADMC01000002">
    <property type="protein sequence ID" value="EHP50974.1"/>
    <property type="molecule type" value="Genomic_DNA"/>
</dbReference>
<organism evidence="1 2">
    <name type="scientific">Odoribacter laneus YIT 12061</name>
    <dbReference type="NCBI Taxonomy" id="742817"/>
    <lineage>
        <taxon>Bacteria</taxon>
        <taxon>Pseudomonadati</taxon>
        <taxon>Bacteroidota</taxon>
        <taxon>Bacteroidia</taxon>
        <taxon>Bacteroidales</taxon>
        <taxon>Odoribacteraceae</taxon>
        <taxon>Odoribacter</taxon>
    </lineage>
</organism>
<accession>H1DDG5</accession>
<dbReference type="STRING" id="742817.HMPREF9449_00301"/>
<dbReference type="AlphaFoldDB" id="H1DDG5"/>
<dbReference type="HOGENOM" id="CLU_1863141_0_0_10"/>
<comment type="caution">
    <text evidence="1">The sequence shown here is derived from an EMBL/GenBank/DDBJ whole genome shotgun (WGS) entry which is preliminary data.</text>
</comment>
<dbReference type="Proteomes" id="UP000004892">
    <property type="component" value="Unassembled WGS sequence"/>
</dbReference>
<protein>
    <submittedName>
        <fullName evidence="1">Uncharacterized protein</fullName>
    </submittedName>
</protein>
<sequence length="137" mass="16133">MSYCLKGMKHCILYILFLWIAVLIADTAKGNDVSFPDISKAEWSTEKEESVKLWEFVASNDAADISLQQHNPFSQNNSFRRNLQLRSLQAKIVFHLSGNFQSFSVETWRTFLYLYRNHYAQQKMWGYYIYGLCKIII</sequence>
<reference evidence="1 2" key="1">
    <citation type="submission" date="2012-01" db="EMBL/GenBank/DDBJ databases">
        <title>The Genome Sequence of Odoribacter laneus YIT 12061.</title>
        <authorList>
            <consortium name="The Broad Institute Genome Sequencing Platform"/>
            <person name="Earl A."/>
            <person name="Ward D."/>
            <person name="Feldgarden M."/>
            <person name="Gevers D."/>
            <person name="Morotomi M."/>
            <person name="Young S.K."/>
            <person name="Zeng Q."/>
            <person name="Gargeya S."/>
            <person name="Fitzgerald M."/>
            <person name="Haas B."/>
            <person name="Abouelleil A."/>
            <person name="Alvarado L."/>
            <person name="Arachchi H.M."/>
            <person name="Berlin A."/>
            <person name="Chapman S.B."/>
            <person name="Gearin G."/>
            <person name="Goldberg J."/>
            <person name="Griggs A."/>
            <person name="Gujja S."/>
            <person name="Hansen M."/>
            <person name="Heiman D."/>
            <person name="Howarth C."/>
            <person name="Larimer J."/>
            <person name="Lui A."/>
            <person name="MacDonald P.J.P."/>
            <person name="McCowen C."/>
            <person name="Montmayeur A."/>
            <person name="Murphy C."/>
            <person name="Neiman D."/>
            <person name="Pearson M."/>
            <person name="Priest M."/>
            <person name="Roberts A."/>
            <person name="Saif S."/>
            <person name="Shea T."/>
            <person name="Sisk P."/>
            <person name="Stolte C."/>
            <person name="Sykes S."/>
            <person name="Wortman J."/>
            <person name="Nusbaum C."/>
            <person name="Birren B."/>
        </authorList>
    </citation>
    <scope>NUCLEOTIDE SEQUENCE [LARGE SCALE GENOMIC DNA]</scope>
    <source>
        <strain evidence="1 2">YIT 12061</strain>
    </source>
</reference>
<gene>
    <name evidence="1" type="ORF">HMPREF9449_00301</name>
</gene>